<gene>
    <name evidence="2" type="ORF">AC579_4331</name>
</gene>
<name>A0A139IQY9_9PEZI</name>
<dbReference type="PANTHER" id="PTHR47843:SF2">
    <property type="entry name" value="BTB DOMAIN-CONTAINING PROTEIN"/>
    <property type="match status" value="1"/>
</dbReference>
<comment type="caution">
    <text evidence="2">The sequence shown here is derived from an EMBL/GenBank/DDBJ whole genome shotgun (WGS) entry which is preliminary data.</text>
</comment>
<dbReference type="CDD" id="cd18186">
    <property type="entry name" value="BTB_POZ_ZBTB_KLHL-like"/>
    <property type="match status" value="1"/>
</dbReference>
<dbReference type="Pfam" id="PF00651">
    <property type="entry name" value="BTB"/>
    <property type="match status" value="1"/>
</dbReference>
<dbReference type="EMBL" id="LFZO01000026">
    <property type="protein sequence ID" value="KXT17022.1"/>
    <property type="molecule type" value="Genomic_DNA"/>
</dbReference>
<dbReference type="AlphaFoldDB" id="A0A139IQY9"/>
<dbReference type="STRING" id="113226.A0A139IQY9"/>
<keyword evidence="3" id="KW-1185">Reference proteome</keyword>
<protein>
    <recommendedName>
        <fullName evidence="1">BTB domain-containing protein</fullName>
    </recommendedName>
</protein>
<dbReference type="SMART" id="SM00225">
    <property type="entry name" value="BTB"/>
    <property type="match status" value="1"/>
</dbReference>
<dbReference type="PROSITE" id="PS50097">
    <property type="entry name" value="BTB"/>
    <property type="match status" value="1"/>
</dbReference>
<evidence type="ECO:0000313" key="3">
    <source>
        <dbReference type="Proteomes" id="UP000073492"/>
    </source>
</evidence>
<dbReference type="Gene3D" id="3.30.710.10">
    <property type="entry name" value="Potassium Channel Kv1.1, Chain A"/>
    <property type="match status" value="1"/>
</dbReference>
<accession>A0A139IQY9</accession>
<evidence type="ECO:0000259" key="1">
    <source>
        <dbReference type="PROSITE" id="PS50097"/>
    </source>
</evidence>
<feature type="domain" description="BTB" evidence="1">
    <location>
        <begin position="18"/>
        <end position="93"/>
    </location>
</feature>
<dbReference type="PANTHER" id="PTHR47843">
    <property type="entry name" value="BTB DOMAIN-CONTAINING PROTEIN-RELATED"/>
    <property type="match status" value="1"/>
</dbReference>
<proteinExistence type="predicted"/>
<reference evidence="2 3" key="1">
    <citation type="submission" date="2015-07" db="EMBL/GenBank/DDBJ databases">
        <title>Comparative genomics of the Sigatoka disease complex on banana suggests a link between parallel evolutionary changes in Pseudocercospora fijiensis and Pseudocercospora eumusae and increased virulence on the banana host.</title>
        <authorList>
            <person name="Chang T.-C."/>
            <person name="Salvucci A."/>
            <person name="Crous P.W."/>
            <person name="Stergiopoulos I."/>
        </authorList>
    </citation>
    <scope>NUCLEOTIDE SEQUENCE [LARGE SCALE GENOMIC DNA]</scope>
    <source>
        <strain evidence="2 3">CBS 116634</strain>
    </source>
</reference>
<dbReference type="InterPro" id="IPR011333">
    <property type="entry name" value="SKP1/BTB/POZ_sf"/>
</dbReference>
<sequence>MATPLPSTSDKKPSAADFDNIIRISVGKDGQVFQVHKGVLKFYSGYFRSAIENIENGRFKKAAKHMITLPEEKPEVFKLFYGWLYARELPRDDSTVLIELWGFADRRIVPLLQNEAIDAIQICKYTVMKEASARAVYDNTGAGSTLRQFTICSYATCLHKVEKDDLDAWPEEFKDDLLKYMVEQRPKFACQDFQKRDMCEWHVHEEGIRCKKE</sequence>
<evidence type="ECO:0000313" key="2">
    <source>
        <dbReference type="EMBL" id="KXT17022.1"/>
    </source>
</evidence>
<dbReference type="InterPro" id="IPR000210">
    <property type="entry name" value="BTB/POZ_dom"/>
</dbReference>
<organism evidence="2 3">
    <name type="scientific">Pseudocercospora musae</name>
    <dbReference type="NCBI Taxonomy" id="113226"/>
    <lineage>
        <taxon>Eukaryota</taxon>
        <taxon>Fungi</taxon>
        <taxon>Dikarya</taxon>
        <taxon>Ascomycota</taxon>
        <taxon>Pezizomycotina</taxon>
        <taxon>Dothideomycetes</taxon>
        <taxon>Dothideomycetidae</taxon>
        <taxon>Mycosphaerellales</taxon>
        <taxon>Mycosphaerellaceae</taxon>
        <taxon>Pseudocercospora</taxon>
    </lineage>
</organism>
<dbReference type="SUPFAM" id="SSF54695">
    <property type="entry name" value="POZ domain"/>
    <property type="match status" value="1"/>
</dbReference>
<dbReference type="OrthoDB" id="194443at2759"/>
<dbReference type="Proteomes" id="UP000073492">
    <property type="component" value="Unassembled WGS sequence"/>
</dbReference>